<reference evidence="3" key="1">
    <citation type="journal article" date="2021" name="Science">
        <title>Hunting the eagle killer: A cyanobacterial neurotoxin causes vacuolar myelinopathy.</title>
        <authorList>
            <person name="Breinlinger S."/>
            <person name="Phillips T.J."/>
            <person name="Haram B.N."/>
            <person name="Mares J."/>
            <person name="Martinez Yerena J.A."/>
            <person name="Hrouzek P."/>
            <person name="Sobotka R."/>
            <person name="Henderson W.M."/>
            <person name="Schmieder P."/>
            <person name="Williams S.M."/>
            <person name="Lauderdale J.D."/>
            <person name="Wilde H.D."/>
            <person name="Gerrin W."/>
            <person name="Kust A."/>
            <person name="Washington J.W."/>
            <person name="Wagner C."/>
            <person name="Geier B."/>
            <person name="Liebeke M."/>
            <person name="Enke H."/>
            <person name="Niedermeyer T.H.J."/>
            <person name="Wilde S.B."/>
        </authorList>
    </citation>
    <scope>NUCLEOTIDE SEQUENCE [LARGE SCALE GENOMIC DNA]</scope>
    <source>
        <strain evidence="3">Thurmond2011</strain>
    </source>
</reference>
<dbReference type="RefSeq" id="WP_208349170.1">
    <property type="nucleotide sequence ID" value="NZ_JAALHA020000010.1"/>
</dbReference>
<dbReference type="Proteomes" id="UP000667802">
    <property type="component" value="Unassembled WGS sequence"/>
</dbReference>
<keyword evidence="1" id="KW-0472">Membrane</keyword>
<proteinExistence type="predicted"/>
<feature type="transmembrane region" description="Helical" evidence="1">
    <location>
        <begin position="202"/>
        <end position="223"/>
    </location>
</feature>
<keyword evidence="3" id="KW-1185">Reference proteome</keyword>
<feature type="transmembrane region" description="Helical" evidence="1">
    <location>
        <begin position="350"/>
        <end position="368"/>
    </location>
</feature>
<dbReference type="EMBL" id="JAALHA020000010">
    <property type="protein sequence ID" value="MDR9897044.1"/>
    <property type="molecule type" value="Genomic_DNA"/>
</dbReference>
<feature type="transmembrane region" description="Helical" evidence="1">
    <location>
        <begin position="430"/>
        <end position="456"/>
    </location>
</feature>
<feature type="transmembrane region" description="Helical" evidence="1">
    <location>
        <begin position="170"/>
        <end position="196"/>
    </location>
</feature>
<evidence type="ECO:0000313" key="3">
    <source>
        <dbReference type="Proteomes" id="UP000667802"/>
    </source>
</evidence>
<dbReference type="AlphaFoldDB" id="A0AAP5I9B9"/>
<feature type="transmembrane region" description="Helical" evidence="1">
    <location>
        <begin position="389"/>
        <end position="410"/>
    </location>
</feature>
<feature type="transmembrane region" description="Helical" evidence="1">
    <location>
        <begin position="657"/>
        <end position="679"/>
    </location>
</feature>
<gene>
    <name evidence="2" type="ORF">G7B40_021090</name>
</gene>
<evidence type="ECO:0000256" key="1">
    <source>
        <dbReference type="SAM" id="Phobius"/>
    </source>
</evidence>
<comment type="caution">
    <text evidence="2">The sequence shown here is derived from an EMBL/GenBank/DDBJ whole genome shotgun (WGS) entry which is preliminary data.</text>
</comment>
<feature type="transmembrane region" description="Helical" evidence="1">
    <location>
        <begin position="725"/>
        <end position="744"/>
    </location>
</feature>
<evidence type="ECO:0000313" key="2">
    <source>
        <dbReference type="EMBL" id="MDR9897044.1"/>
    </source>
</evidence>
<keyword evidence="1" id="KW-0812">Transmembrane</keyword>
<protein>
    <submittedName>
        <fullName evidence="2">Uncharacterized protein</fullName>
    </submittedName>
</protein>
<dbReference type="Gene3D" id="1.20.1740.10">
    <property type="entry name" value="Amino acid/polyamine transporter I"/>
    <property type="match status" value="1"/>
</dbReference>
<feature type="transmembrane region" description="Helical" evidence="1">
    <location>
        <begin position="243"/>
        <end position="271"/>
    </location>
</feature>
<organism evidence="2 3">
    <name type="scientific">Aetokthonos hydrillicola Thurmond2011</name>
    <dbReference type="NCBI Taxonomy" id="2712845"/>
    <lineage>
        <taxon>Bacteria</taxon>
        <taxon>Bacillati</taxon>
        <taxon>Cyanobacteriota</taxon>
        <taxon>Cyanophyceae</taxon>
        <taxon>Nostocales</taxon>
        <taxon>Hapalosiphonaceae</taxon>
        <taxon>Aetokthonos</taxon>
    </lineage>
</organism>
<feature type="transmembrane region" description="Helical" evidence="1">
    <location>
        <begin position="307"/>
        <end position="330"/>
    </location>
</feature>
<accession>A0AAP5I9B9</accession>
<sequence>MSDEIDELITREEVLSGFPARRASTLLFLIESQTAQLAARSQMTFSLTHKTSQEQDLAFFKAFAVEQQLLHPTIQQLERYAPQWASLVPENPRIKAALAHALSQKYSFPYHVLRNIRAALGLDTQTVRVAYSRLYKTRIETIFVSSLPFIEKLRWTLAAIAQRLESQSPFWIALLLTIALGLPQAILALPIAVAYIGPMVTIALLIVIGGTNIFTMACMAEAVSRSGDFRYGNASIKEFVSNYLGRTGSLIFSIAIGIRVFFIALACYIGLSVTMANFTHLPSTVWGVLLFITGLYLVLYKSLRFTVAMMLVLATINVGLILTLSILAFQHIQLNNLLYINLPFFGGNSFTPQMIQQAFGVSCMLYFGHTYVGECAKFTLPRDPSATSLIWGTITGTIFLTVLFCVWVLAVNGSVPPSLLAEQIGTSLDVLAIEIGPIVGILGTVLVTLLLGMAWIRSSSLLLSLVQEWLPIRSHPILLLPPHQGTLILRPRRNLIQVPCLGLTYLGIQENQPQFRLDIQSQGKIHRVQIATDDFWDIQALFPQFPELQKQHVCLTLKVQSVELEGIWVQVKSSMNMTYEGTLTSNSHKVVPKTTSQTSSVQKWAIAPNAVLRTISQWLWSNLQNKSYFLLSISPLVLVFLLAELFFFAGVQSFTSVLAFAGVLGNCLVGGIFPILLLITSRRKGDLIPGVVLRILNQPLLQVTIYSLFIVILVVHSLFIWQHPIARASALSIAFICLATTIMMKLQGIFASRVTVELREEQQPGKTSICTITGGGRHKSAQVLLGYPEGEQQHQAATVEIPSISSLQYAIFQLPTEREAELRVWVHRTKSFGDSRTFPAILEIENGIEKMQFDLKLLRGQILIPLQEDRCWLKVTFPPPYPISA</sequence>
<keyword evidence="1" id="KW-1133">Transmembrane helix</keyword>
<name>A0AAP5I9B9_9CYAN</name>
<feature type="transmembrane region" description="Helical" evidence="1">
    <location>
        <begin position="700"/>
        <end position="719"/>
    </location>
</feature>
<feature type="transmembrane region" description="Helical" evidence="1">
    <location>
        <begin position="628"/>
        <end position="651"/>
    </location>
</feature>
<feature type="transmembrane region" description="Helical" evidence="1">
    <location>
        <begin position="283"/>
        <end position="300"/>
    </location>
</feature>